<dbReference type="Gene3D" id="1.10.150.130">
    <property type="match status" value="1"/>
</dbReference>
<dbReference type="InterPro" id="IPR044068">
    <property type="entry name" value="CB"/>
</dbReference>
<evidence type="ECO:0000256" key="3">
    <source>
        <dbReference type="ARBA" id="ARBA00022490"/>
    </source>
</evidence>
<comment type="function">
    <text evidence="10">Site-specific tyrosine recombinase, which acts by catalyzing the cutting and rejoining of the recombining DNA molecules. The XerC-XerD complex is essential to convert dimers of the bacterial chromosome into monomers to permit their segregation at cell division. It also contributes to the segregational stability of plasmids.</text>
</comment>
<evidence type="ECO:0000256" key="4">
    <source>
        <dbReference type="ARBA" id="ARBA00022618"/>
    </source>
</evidence>
<feature type="domain" description="Core-binding (CB)" evidence="12">
    <location>
        <begin position="10"/>
        <end position="100"/>
    </location>
</feature>
<keyword evidence="6 10" id="KW-0229">DNA integration</keyword>
<comment type="caution">
    <text evidence="13">The sequence shown here is derived from an EMBL/GenBank/DDBJ whole genome shotgun (WGS) entry which is preliminary data.</text>
</comment>
<evidence type="ECO:0000256" key="9">
    <source>
        <dbReference type="ARBA" id="ARBA00023306"/>
    </source>
</evidence>
<evidence type="ECO:0000256" key="6">
    <source>
        <dbReference type="ARBA" id="ARBA00022908"/>
    </source>
</evidence>
<dbReference type="NCBIfam" id="NF001399">
    <property type="entry name" value="PRK00283.1"/>
    <property type="match status" value="1"/>
</dbReference>
<accession>A0ABV3NBT1</accession>
<dbReference type="Gene3D" id="1.10.443.10">
    <property type="entry name" value="Intergrase catalytic core"/>
    <property type="match status" value="1"/>
</dbReference>
<dbReference type="InterPro" id="IPR023009">
    <property type="entry name" value="Tyrosine_recombinase_XerC/XerD"/>
</dbReference>
<dbReference type="InterPro" id="IPR002104">
    <property type="entry name" value="Integrase_catalytic"/>
</dbReference>
<dbReference type="InterPro" id="IPR050090">
    <property type="entry name" value="Tyrosine_recombinase_XerCD"/>
</dbReference>
<comment type="similarity">
    <text evidence="10">Belongs to the 'phage' integrase family. XerC subfamily.</text>
</comment>
<feature type="active site" evidence="10">
    <location>
        <position position="260"/>
    </location>
</feature>
<feature type="domain" description="Tyr recombinase" evidence="11">
    <location>
        <begin position="121"/>
        <end position="305"/>
    </location>
</feature>
<keyword evidence="9 10" id="KW-0131">Cell cycle</keyword>
<evidence type="ECO:0000256" key="7">
    <source>
        <dbReference type="ARBA" id="ARBA00023125"/>
    </source>
</evidence>
<evidence type="ECO:0000256" key="8">
    <source>
        <dbReference type="ARBA" id="ARBA00023172"/>
    </source>
</evidence>
<dbReference type="PROSITE" id="PS51898">
    <property type="entry name" value="TYR_RECOMBINASE"/>
    <property type="match status" value="1"/>
</dbReference>
<dbReference type="InterPro" id="IPR011932">
    <property type="entry name" value="Recomb_XerD"/>
</dbReference>
<feature type="active site" evidence="10">
    <location>
        <position position="283"/>
    </location>
</feature>
<protein>
    <recommendedName>
        <fullName evidence="10">Tyrosine recombinase XerC</fullName>
    </recommendedName>
</protein>
<dbReference type="SUPFAM" id="SSF56349">
    <property type="entry name" value="DNA breaking-rejoining enzymes"/>
    <property type="match status" value="1"/>
</dbReference>
<evidence type="ECO:0000256" key="1">
    <source>
        <dbReference type="ARBA" id="ARBA00004496"/>
    </source>
</evidence>
<keyword evidence="3 10" id="KW-0963">Cytoplasm</keyword>
<evidence type="ECO:0000256" key="5">
    <source>
        <dbReference type="ARBA" id="ARBA00022829"/>
    </source>
</evidence>
<dbReference type="EMBL" id="JBAGNM010000005">
    <property type="protein sequence ID" value="MEW6954660.1"/>
    <property type="molecule type" value="Genomic_DNA"/>
</dbReference>
<evidence type="ECO:0000313" key="13">
    <source>
        <dbReference type="EMBL" id="MEW6954660.1"/>
    </source>
</evidence>
<sequence>MGGCAKVQADAFERDIRQYLAHLGVERSLSRHTTSAYRRDLNHYVTHLRARAVPSFDKVSPDDAAAFVDYLREGHSGTVFATSSVARMVTSVRRLHEFLVLEGRTASDPTADLHPPKVGQRLPKAITVEQMAVLIEAASFADNAIALRDRALVEVLYGTGARVSEAVGLTGDDIDLDGATIRLFGKGRKERILPLGQYAIAALEAYLVRGRPALAAKGAGTTSLFLNTRGKPLTRQAAWGAIQTIAERAGIADVSPHTFRHSFATHLLQGGADVRIVQEMLGHSSVTTTQIYTKVTTQTLRETYVSSHPRAVQS</sequence>
<reference evidence="13 14" key="1">
    <citation type="submission" date="2024-01" db="EMBL/GenBank/DDBJ databases">
        <title>Genomic analysis and antimicrobial resistance profiles of Trueperella pyogenes isolated from domestic and wild animals.</title>
        <authorList>
            <person name="Magossi G."/>
            <person name="Gzyl K.E."/>
            <person name="Holman D.B."/>
            <person name="Amat S."/>
        </authorList>
    </citation>
    <scope>NUCLEOTIDE SEQUENCE [LARGE SCALE GENOMIC DNA]</scope>
    <source>
        <strain evidence="13 14">1494</strain>
    </source>
</reference>
<comment type="subcellular location">
    <subcellularLocation>
        <location evidence="1 10">Cytoplasm</location>
    </subcellularLocation>
</comment>
<feature type="active site" evidence="10">
    <location>
        <position position="162"/>
    </location>
</feature>
<organism evidence="13 14">
    <name type="scientific">Trueperella pyogenes</name>
    <dbReference type="NCBI Taxonomy" id="1661"/>
    <lineage>
        <taxon>Bacteria</taxon>
        <taxon>Bacillati</taxon>
        <taxon>Actinomycetota</taxon>
        <taxon>Actinomycetes</taxon>
        <taxon>Actinomycetales</taxon>
        <taxon>Actinomycetaceae</taxon>
        <taxon>Trueperella</taxon>
    </lineage>
</organism>
<dbReference type="PANTHER" id="PTHR30349:SF81">
    <property type="entry name" value="TYROSINE RECOMBINASE XERC"/>
    <property type="match status" value="1"/>
</dbReference>
<proteinExistence type="inferred from homology"/>
<name>A0ABV3NBT1_9ACTO</name>
<keyword evidence="5 10" id="KW-0159">Chromosome partition</keyword>
<dbReference type="InterPro" id="IPR004107">
    <property type="entry name" value="Integrase_SAM-like_N"/>
</dbReference>
<evidence type="ECO:0000313" key="14">
    <source>
        <dbReference type="Proteomes" id="UP001555100"/>
    </source>
</evidence>
<dbReference type="InterPro" id="IPR013762">
    <property type="entry name" value="Integrase-like_cat_sf"/>
</dbReference>
<dbReference type="PROSITE" id="PS51900">
    <property type="entry name" value="CB"/>
    <property type="match status" value="1"/>
</dbReference>
<feature type="active site" description="O-(3'-phospho-DNA)-tyrosine intermediate" evidence="10">
    <location>
        <position position="292"/>
    </location>
</feature>
<keyword evidence="4 10" id="KW-0132">Cell division</keyword>
<evidence type="ECO:0000259" key="11">
    <source>
        <dbReference type="PROSITE" id="PS51898"/>
    </source>
</evidence>
<dbReference type="PANTHER" id="PTHR30349">
    <property type="entry name" value="PHAGE INTEGRASE-RELATED"/>
    <property type="match status" value="1"/>
</dbReference>
<dbReference type="InterPro" id="IPR011010">
    <property type="entry name" value="DNA_brk_join_enz"/>
</dbReference>
<feature type="active site" evidence="10">
    <location>
        <position position="186"/>
    </location>
</feature>
<keyword evidence="7 10" id="KW-0238">DNA-binding</keyword>
<comment type="similarity">
    <text evidence="2">Belongs to the 'phage' integrase family. XerD subfamily.</text>
</comment>
<evidence type="ECO:0000256" key="10">
    <source>
        <dbReference type="HAMAP-Rule" id="MF_01808"/>
    </source>
</evidence>
<dbReference type="InterPro" id="IPR010998">
    <property type="entry name" value="Integrase_recombinase_N"/>
</dbReference>
<keyword evidence="14" id="KW-1185">Reference proteome</keyword>
<gene>
    <name evidence="13" type="primary">xerD</name>
    <name evidence="10" type="synonym">xerC</name>
    <name evidence="13" type="ORF">V3M73_06440</name>
</gene>
<dbReference type="RefSeq" id="WP_199903123.1">
    <property type="nucleotide sequence ID" value="NZ_CP028833.1"/>
</dbReference>
<evidence type="ECO:0000256" key="2">
    <source>
        <dbReference type="ARBA" id="ARBA00010450"/>
    </source>
</evidence>
<evidence type="ECO:0000259" key="12">
    <source>
        <dbReference type="PROSITE" id="PS51900"/>
    </source>
</evidence>
<dbReference type="Pfam" id="PF02899">
    <property type="entry name" value="Phage_int_SAM_1"/>
    <property type="match status" value="1"/>
</dbReference>
<dbReference type="NCBIfam" id="TIGR02225">
    <property type="entry name" value="recomb_XerD"/>
    <property type="match status" value="1"/>
</dbReference>
<dbReference type="HAMAP" id="MF_01808">
    <property type="entry name" value="Recomb_XerC_XerD"/>
    <property type="match status" value="1"/>
</dbReference>
<dbReference type="Proteomes" id="UP001555100">
    <property type="component" value="Unassembled WGS sequence"/>
</dbReference>
<keyword evidence="8 10" id="KW-0233">DNA recombination</keyword>
<dbReference type="Pfam" id="PF00589">
    <property type="entry name" value="Phage_integrase"/>
    <property type="match status" value="1"/>
</dbReference>
<comment type="subunit">
    <text evidence="10">Forms a cyclic heterotetrameric complex composed of two molecules of XerC and two molecules of XerD.</text>
</comment>
<feature type="active site" evidence="10">
    <location>
        <position position="257"/>
    </location>
</feature>
<dbReference type="CDD" id="cd00798">
    <property type="entry name" value="INT_XerDC_C"/>
    <property type="match status" value="1"/>
</dbReference>